<feature type="signal peptide" evidence="2">
    <location>
        <begin position="1"/>
        <end position="17"/>
    </location>
</feature>
<feature type="compositionally biased region" description="Acidic residues" evidence="1">
    <location>
        <begin position="283"/>
        <end position="293"/>
    </location>
</feature>
<accession>A0A0K2TA04</accession>
<evidence type="ECO:0000259" key="3">
    <source>
        <dbReference type="PROSITE" id="PS50940"/>
    </source>
</evidence>
<feature type="domain" description="Chitin-binding type-2" evidence="3">
    <location>
        <begin position="46"/>
        <end position="110"/>
    </location>
</feature>
<dbReference type="PROSITE" id="PS50940">
    <property type="entry name" value="CHIT_BIND_II"/>
    <property type="match status" value="1"/>
</dbReference>
<dbReference type="PANTHER" id="PTHR22933">
    <property type="entry name" value="FI18007P1-RELATED"/>
    <property type="match status" value="1"/>
</dbReference>
<dbReference type="GO" id="GO:0005576">
    <property type="term" value="C:extracellular region"/>
    <property type="evidence" value="ECO:0007669"/>
    <property type="project" value="InterPro"/>
</dbReference>
<dbReference type="GeneID" id="121129191"/>
<evidence type="ECO:0000313" key="4">
    <source>
        <dbReference type="EMBL" id="CDW22306.1"/>
    </source>
</evidence>
<feature type="chain" id="PRO_5005487596" evidence="2">
    <location>
        <begin position="18"/>
        <end position="322"/>
    </location>
</feature>
<dbReference type="PANTHER" id="PTHR22933:SF43">
    <property type="entry name" value="LP10131P"/>
    <property type="match status" value="1"/>
</dbReference>
<dbReference type="InterPro" id="IPR036645">
    <property type="entry name" value="Elafin-like_sf"/>
</dbReference>
<evidence type="ECO:0000256" key="2">
    <source>
        <dbReference type="SAM" id="SignalP"/>
    </source>
</evidence>
<sequence length="322" mass="35207">MITKCLFFLGLFSAAYGQSGLEMLSMSIPGEPGVDYPIFDSVQDTGFSCDDKVFGGYYADPAMGCQAYHVCLSDPIAGSSYPASFLCPNGTIFQQKIFNCDWWYNVDCSEAESFYGLAVNAFASNPGENGRAGIAGTCPAIQPRSEAECAGTVSTCWSPGFTDTDCPNFGLCCFDGCQDICVDEGQSQSGSNILPTAEVTPAPRPRPTPRPTQRPTPRPTQRPTPRPTQRPTPRPTQRPAPRPTQRPTPRPTQRPTQRPRPTPRPTARPTPRPTTAFNPVFEAVEEEKEEEEGYYYSTPKNKLTLPTKSTTPANGLYQPPRL</sequence>
<reference evidence="4" key="1">
    <citation type="submission" date="2014-05" db="EMBL/GenBank/DDBJ databases">
        <authorList>
            <person name="Chronopoulou M."/>
        </authorList>
    </citation>
    <scope>NUCLEOTIDE SEQUENCE</scope>
    <source>
        <tissue evidence="4">Whole organism</tissue>
    </source>
</reference>
<name>A0A0K2TA04_LEPSM</name>
<dbReference type="KEGG" id="lsm:121129191"/>
<feature type="compositionally biased region" description="Polar residues" evidence="1">
    <location>
        <begin position="298"/>
        <end position="313"/>
    </location>
</feature>
<dbReference type="Gene3D" id="4.10.75.10">
    <property type="entry name" value="Elafin-like"/>
    <property type="match status" value="1"/>
</dbReference>
<dbReference type="RefSeq" id="XP_040580809.1">
    <property type="nucleotide sequence ID" value="XM_040724875.2"/>
</dbReference>
<dbReference type="Pfam" id="PF01607">
    <property type="entry name" value="CBM_14"/>
    <property type="match status" value="1"/>
</dbReference>
<dbReference type="Gene3D" id="2.170.140.10">
    <property type="entry name" value="Chitin binding domain"/>
    <property type="match status" value="1"/>
</dbReference>
<dbReference type="InterPro" id="IPR036508">
    <property type="entry name" value="Chitin-bd_dom_sf"/>
</dbReference>
<dbReference type="InterPro" id="IPR052976">
    <property type="entry name" value="Scoloptoxin-like"/>
</dbReference>
<evidence type="ECO:0000256" key="1">
    <source>
        <dbReference type="SAM" id="MobiDB-lite"/>
    </source>
</evidence>
<keyword evidence="2" id="KW-0732">Signal</keyword>
<feature type="region of interest" description="Disordered" evidence="1">
    <location>
        <begin position="186"/>
        <end position="322"/>
    </location>
</feature>
<dbReference type="GO" id="GO:0008061">
    <property type="term" value="F:chitin binding"/>
    <property type="evidence" value="ECO:0007669"/>
    <property type="project" value="InterPro"/>
</dbReference>
<dbReference type="SUPFAM" id="SSF57625">
    <property type="entry name" value="Invertebrate chitin-binding proteins"/>
    <property type="match status" value="1"/>
</dbReference>
<dbReference type="SMART" id="SM00494">
    <property type="entry name" value="ChtBD2"/>
    <property type="match status" value="1"/>
</dbReference>
<feature type="compositionally biased region" description="Pro residues" evidence="1">
    <location>
        <begin position="202"/>
        <end position="272"/>
    </location>
</feature>
<protein>
    <submittedName>
        <fullName evidence="4">Putative LOC100568673 [Acyrthosiphon pisum]</fullName>
    </submittedName>
</protein>
<dbReference type="InterPro" id="IPR002557">
    <property type="entry name" value="Chitin-bd_dom"/>
</dbReference>
<organism evidence="4">
    <name type="scientific">Lepeophtheirus salmonis</name>
    <name type="common">Salmon louse</name>
    <name type="synonym">Caligus salmonis</name>
    <dbReference type="NCBI Taxonomy" id="72036"/>
    <lineage>
        <taxon>Eukaryota</taxon>
        <taxon>Metazoa</taxon>
        <taxon>Ecdysozoa</taxon>
        <taxon>Arthropoda</taxon>
        <taxon>Crustacea</taxon>
        <taxon>Multicrustacea</taxon>
        <taxon>Hexanauplia</taxon>
        <taxon>Copepoda</taxon>
        <taxon>Siphonostomatoida</taxon>
        <taxon>Caligidae</taxon>
        <taxon>Lepeophtheirus</taxon>
    </lineage>
</organism>
<proteinExistence type="predicted"/>
<dbReference type="AlphaFoldDB" id="A0A0K2TA04"/>
<dbReference type="OrthoDB" id="6378168at2759"/>
<dbReference type="EMBL" id="HACA01004945">
    <property type="protein sequence ID" value="CDW22306.1"/>
    <property type="molecule type" value="Transcribed_RNA"/>
</dbReference>